<reference evidence="1" key="2">
    <citation type="submission" date="2025-08" db="UniProtKB">
        <authorList>
            <consortium name="Ensembl"/>
        </authorList>
    </citation>
    <scope>IDENTIFICATION</scope>
</reference>
<reference evidence="1" key="1">
    <citation type="submission" date="2019-06" db="EMBL/GenBank/DDBJ databases">
        <authorList>
            <consortium name="Wellcome Sanger Institute Data Sharing"/>
        </authorList>
    </citation>
    <scope>NUCLEOTIDE SEQUENCE [LARGE SCALE GENOMIC DNA]</scope>
</reference>
<keyword evidence="2" id="KW-1185">Reference proteome</keyword>
<protein>
    <submittedName>
        <fullName evidence="1">Uncharacterized protein</fullName>
    </submittedName>
</protein>
<accession>A0A672Y4J4</accession>
<proteinExistence type="predicted"/>
<dbReference type="AlphaFoldDB" id="A0A672Y4J4"/>
<dbReference type="InParanoid" id="A0A672Y4J4"/>
<dbReference type="Ensembl" id="ENSSORT00005001282.1">
    <property type="protein sequence ID" value="ENSSORP00005001247.1"/>
    <property type="gene ID" value="ENSSORG00005000737.1"/>
</dbReference>
<organism evidence="1 2">
    <name type="scientific">Sphaeramia orbicularis</name>
    <name type="common">orbiculate cardinalfish</name>
    <dbReference type="NCBI Taxonomy" id="375764"/>
    <lineage>
        <taxon>Eukaryota</taxon>
        <taxon>Metazoa</taxon>
        <taxon>Chordata</taxon>
        <taxon>Craniata</taxon>
        <taxon>Vertebrata</taxon>
        <taxon>Euteleostomi</taxon>
        <taxon>Actinopterygii</taxon>
        <taxon>Neopterygii</taxon>
        <taxon>Teleostei</taxon>
        <taxon>Neoteleostei</taxon>
        <taxon>Acanthomorphata</taxon>
        <taxon>Gobiaria</taxon>
        <taxon>Kurtiformes</taxon>
        <taxon>Apogonoidei</taxon>
        <taxon>Apogonidae</taxon>
        <taxon>Apogoninae</taxon>
        <taxon>Sphaeramia</taxon>
    </lineage>
</organism>
<evidence type="ECO:0000313" key="1">
    <source>
        <dbReference type="Ensembl" id="ENSSORP00005001247.1"/>
    </source>
</evidence>
<dbReference type="Proteomes" id="UP000472271">
    <property type="component" value="Chromosome 5"/>
</dbReference>
<evidence type="ECO:0000313" key="2">
    <source>
        <dbReference type="Proteomes" id="UP000472271"/>
    </source>
</evidence>
<reference evidence="1" key="3">
    <citation type="submission" date="2025-09" db="UniProtKB">
        <authorList>
            <consortium name="Ensembl"/>
        </authorList>
    </citation>
    <scope>IDENTIFICATION</scope>
</reference>
<sequence length="100" mass="11408">MVHVFDLSINKYRAMCQQTVVAKKETKLSHSKFNPVHPIIIVGDDESCVTSLKLSLIFMYSPIVNFASVQPVLSPYRINFPSLHPYMYSTAFCNSLKSFF</sequence>
<name>A0A672Y4J4_9TELE</name>